<dbReference type="Proteomes" id="UP000078390">
    <property type="component" value="Unassembled WGS sequence"/>
</dbReference>
<dbReference type="PANTHER" id="PTHR19271:SF16">
    <property type="entry name" value="CYTOCHROME B"/>
    <property type="match status" value="1"/>
</dbReference>
<dbReference type="InterPro" id="IPR005797">
    <property type="entry name" value="Cyt_b/b6_N"/>
</dbReference>
<dbReference type="Pfam" id="PF00033">
    <property type="entry name" value="Cytochrome_B"/>
    <property type="match status" value="1"/>
</dbReference>
<dbReference type="GO" id="GO:0022904">
    <property type="term" value="P:respiratory electron transport chain"/>
    <property type="evidence" value="ECO:0007669"/>
    <property type="project" value="InterPro"/>
</dbReference>
<dbReference type="InterPro" id="IPR016174">
    <property type="entry name" value="Di-haem_cyt_TM"/>
</dbReference>
<keyword evidence="1" id="KW-1133">Transmembrane helix</keyword>
<reference evidence="3 4" key="1">
    <citation type="submission" date="2016-04" db="EMBL/GenBank/DDBJ databases">
        <title>Genome analysis of Thermosulfurimonas dismutans, the first thermophilic sulfur-disproportionating bacterium of the phylum Thermodesulfobacteria.</title>
        <authorList>
            <person name="Mardanov A.V."/>
            <person name="Beletsky A.V."/>
            <person name="Kadnikov V.V."/>
            <person name="Slobodkin A.I."/>
            <person name="Ravin N.V."/>
        </authorList>
    </citation>
    <scope>NUCLEOTIDE SEQUENCE [LARGE SCALE GENOMIC DNA]</scope>
    <source>
        <strain evidence="3 4">S95</strain>
    </source>
</reference>
<keyword evidence="4" id="KW-1185">Reference proteome</keyword>
<dbReference type="Gene3D" id="1.20.810.10">
    <property type="entry name" value="Cytochrome Bc1 Complex, Chain C"/>
    <property type="match status" value="1"/>
</dbReference>
<evidence type="ECO:0000256" key="1">
    <source>
        <dbReference type="SAM" id="Phobius"/>
    </source>
</evidence>
<accession>A0A179D7C7</accession>
<feature type="transmembrane region" description="Helical" evidence="1">
    <location>
        <begin position="244"/>
        <end position="265"/>
    </location>
</feature>
<dbReference type="SUPFAM" id="SSF81342">
    <property type="entry name" value="Transmembrane di-heme cytochromes"/>
    <property type="match status" value="1"/>
</dbReference>
<dbReference type="PANTHER" id="PTHR19271">
    <property type="entry name" value="CYTOCHROME B"/>
    <property type="match status" value="1"/>
</dbReference>
<feature type="transmembrane region" description="Helical" evidence="1">
    <location>
        <begin position="173"/>
        <end position="195"/>
    </location>
</feature>
<keyword evidence="1" id="KW-0472">Membrane</keyword>
<dbReference type="GO" id="GO:0016020">
    <property type="term" value="C:membrane"/>
    <property type="evidence" value="ECO:0007669"/>
    <property type="project" value="InterPro"/>
</dbReference>
<feature type="transmembrane region" description="Helical" evidence="1">
    <location>
        <begin position="144"/>
        <end position="161"/>
    </location>
</feature>
<feature type="transmembrane region" description="Helical" evidence="1">
    <location>
        <begin position="48"/>
        <end position="69"/>
    </location>
</feature>
<dbReference type="InterPro" id="IPR027387">
    <property type="entry name" value="Cytb/b6-like_sf"/>
</dbReference>
<dbReference type="GO" id="GO:0016491">
    <property type="term" value="F:oxidoreductase activity"/>
    <property type="evidence" value="ECO:0007669"/>
    <property type="project" value="InterPro"/>
</dbReference>
<evidence type="ECO:0000259" key="2">
    <source>
        <dbReference type="PROSITE" id="PS51002"/>
    </source>
</evidence>
<dbReference type="PROSITE" id="PS51002">
    <property type="entry name" value="CYTB_NTER"/>
    <property type="match status" value="1"/>
</dbReference>
<feature type="domain" description="Cytochrome b/b6 N-terminal region profile" evidence="2">
    <location>
        <begin position="1"/>
        <end position="195"/>
    </location>
</feature>
<keyword evidence="1" id="KW-0812">Transmembrane</keyword>
<dbReference type="AlphaFoldDB" id="A0A179D7C7"/>
<dbReference type="GO" id="GO:0009055">
    <property type="term" value="F:electron transfer activity"/>
    <property type="evidence" value="ECO:0007669"/>
    <property type="project" value="InterPro"/>
</dbReference>
<organism evidence="3 4">
    <name type="scientific">Thermosulfurimonas dismutans</name>
    <dbReference type="NCBI Taxonomy" id="999894"/>
    <lineage>
        <taxon>Bacteria</taxon>
        <taxon>Pseudomonadati</taxon>
        <taxon>Thermodesulfobacteriota</taxon>
        <taxon>Thermodesulfobacteria</taxon>
        <taxon>Thermodesulfobacteriales</taxon>
        <taxon>Thermodesulfobacteriaceae</taxon>
        <taxon>Thermosulfurimonas</taxon>
    </lineage>
</organism>
<gene>
    <name evidence="3" type="ORF">TDIS_0381</name>
</gene>
<comment type="caution">
    <text evidence="3">The sequence shown here is derived from an EMBL/GenBank/DDBJ whole genome shotgun (WGS) entry which is preliminary data.</text>
</comment>
<feature type="transmembrane region" description="Helical" evidence="1">
    <location>
        <begin position="81"/>
        <end position="101"/>
    </location>
</feature>
<dbReference type="STRING" id="999894.TDIS_0381"/>
<dbReference type="EMBL" id="LWLG01000001">
    <property type="protein sequence ID" value="OAQ21863.1"/>
    <property type="molecule type" value="Genomic_DNA"/>
</dbReference>
<evidence type="ECO:0000313" key="3">
    <source>
        <dbReference type="EMBL" id="OAQ21863.1"/>
    </source>
</evidence>
<feature type="transmembrane region" description="Helical" evidence="1">
    <location>
        <begin position="215"/>
        <end position="235"/>
    </location>
</feature>
<sequence length="266" mass="30323">MAWGLSASFLVAIVTGILLAYPFNESYPLLSTVGIENVVPFGRFFRRLHYWSGFFTLILLFYHAAETLVAEGYRRRDWARWLALCATLPLLILIAFTGYVARGDETGRFAGYIAESLVLKVPLLGSLLNACLFLVRESGVHRPYLFHFYASLALFFVSGIWHFRLRRLPLEDLLGWLLAPMILALVYPLGLHAPGPYLLIKGPWFFLGVQEALRYFPPVWAGILFPALGILLYVLVKMDSLRKWVFGGLLVWTGVYMFFMVYGLLR</sequence>
<proteinExistence type="predicted"/>
<name>A0A179D7C7_9BACT</name>
<evidence type="ECO:0000313" key="4">
    <source>
        <dbReference type="Proteomes" id="UP000078390"/>
    </source>
</evidence>
<protein>
    <recommendedName>
        <fullName evidence="2">Cytochrome b/b6 N-terminal region profile domain-containing protein</fullName>
    </recommendedName>
</protein>